<evidence type="ECO:0000313" key="1">
    <source>
        <dbReference type="EMBL" id="VCW68201.1"/>
    </source>
</evidence>
<dbReference type="EMBL" id="CYRY02003592">
    <property type="protein sequence ID" value="VCW68201.1"/>
    <property type="molecule type" value="Genomic_DNA"/>
</dbReference>
<evidence type="ECO:0000313" key="2">
    <source>
        <dbReference type="Proteomes" id="UP000269945"/>
    </source>
</evidence>
<comment type="caution">
    <text evidence="1">The sequence shown here is derived from an EMBL/GenBank/DDBJ whole genome shotgun (WGS) entry which is preliminary data.</text>
</comment>
<organism evidence="1 2">
    <name type="scientific">Gulo gulo</name>
    <name type="common">Wolverine</name>
    <name type="synonym">Gluton</name>
    <dbReference type="NCBI Taxonomy" id="48420"/>
    <lineage>
        <taxon>Eukaryota</taxon>
        <taxon>Metazoa</taxon>
        <taxon>Chordata</taxon>
        <taxon>Craniata</taxon>
        <taxon>Vertebrata</taxon>
        <taxon>Euteleostomi</taxon>
        <taxon>Mammalia</taxon>
        <taxon>Eutheria</taxon>
        <taxon>Laurasiatheria</taxon>
        <taxon>Carnivora</taxon>
        <taxon>Caniformia</taxon>
        <taxon>Musteloidea</taxon>
        <taxon>Mustelidae</taxon>
        <taxon>Guloninae</taxon>
        <taxon>Gulo</taxon>
    </lineage>
</organism>
<accession>A0A9X9LHD0</accession>
<reference evidence="1 2" key="1">
    <citation type="submission" date="2018-10" db="EMBL/GenBank/DDBJ databases">
        <authorList>
            <person name="Ekblom R."/>
            <person name="Jareborg N."/>
        </authorList>
    </citation>
    <scope>NUCLEOTIDE SEQUENCE [LARGE SCALE GENOMIC DNA]</scope>
    <source>
        <tissue evidence="1">Muscle</tissue>
    </source>
</reference>
<name>A0A9X9LHD0_GULGU</name>
<sequence>MSCTFLLVEDQRGYSRTLLLSPAVFEHLVGASPLQGL</sequence>
<dbReference type="Proteomes" id="UP000269945">
    <property type="component" value="Unassembled WGS sequence"/>
</dbReference>
<proteinExistence type="predicted"/>
<keyword evidence="2" id="KW-1185">Reference proteome</keyword>
<gene>
    <name evidence="1" type="ORF">BN2614_LOCUS1</name>
</gene>
<protein>
    <submittedName>
        <fullName evidence="1">Uncharacterized protein</fullName>
    </submittedName>
</protein>
<dbReference type="AlphaFoldDB" id="A0A9X9LHD0"/>